<dbReference type="PROSITE" id="PS00237">
    <property type="entry name" value="G_PROTEIN_RECEP_F1_1"/>
    <property type="match status" value="1"/>
</dbReference>
<evidence type="ECO:0000256" key="3">
    <source>
        <dbReference type="ARBA" id="ARBA00022692"/>
    </source>
</evidence>
<dbReference type="GO" id="GO:0004993">
    <property type="term" value="F:G protein-coupled serotonin receptor activity"/>
    <property type="evidence" value="ECO:0007669"/>
    <property type="project" value="TreeGrafter"/>
</dbReference>
<feature type="region of interest" description="Disordered" evidence="10">
    <location>
        <begin position="309"/>
        <end position="329"/>
    </location>
</feature>
<feature type="compositionally biased region" description="Polar residues" evidence="10">
    <location>
        <begin position="250"/>
        <end position="260"/>
    </location>
</feature>
<feature type="compositionally biased region" description="Polar residues" evidence="10">
    <location>
        <begin position="268"/>
        <end position="281"/>
    </location>
</feature>
<evidence type="ECO:0000256" key="10">
    <source>
        <dbReference type="SAM" id="MobiDB-lite"/>
    </source>
</evidence>
<dbReference type="GO" id="GO:0005886">
    <property type="term" value="C:plasma membrane"/>
    <property type="evidence" value="ECO:0007669"/>
    <property type="project" value="UniProtKB-SubCell"/>
</dbReference>
<dbReference type="PROSITE" id="PS50262">
    <property type="entry name" value="G_PROTEIN_RECEP_F1_2"/>
    <property type="match status" value="1"/>
</dbReference>
<protein>
    <submittedName>
        <fullName evidence="12">Uncharacterized protein</fullName>
    </submittedName>
</protein>
<feature type="compositionally biased region" description="Polar residues" evidence="10">
    <location>
        <begin position="476"/>
        <end position="493"/>
    </location>
</feature>
<keyword evidence="7 9" id="KW-0675">Receptor</keyword>
<feature type="transmembrane region" description="Helical" evidence="11">
    <location>
        <begin position="206"/>
        <end position="225"/>
    </location>
</feature>
<dbReference type="SUPFAM" id="SSF81321">
    <property type="entry name" value="Family A G protein-coupled receptor-like"/>
    <property type="match status" value="1"/>
</dbReference>
<dbReference type="Pfam" id="PF00001">
    <property type="entry name" value="7tm_1"/>
    <property type="match status" value="1"/>
</dbReference>
<feature type="region of interest" description="Disordered" evidence="10">
    <location>
        <begin position="476"/>
        <end position="504"/>
    </location>
</feature>
<comment type="caution">
    <text evidence="12">The sequence shown here is derived from an EMBL/GenBank/DDBJ whole genome shotgun (WGS) entry which is preliminary data.</text>
</comment>
<keyword evidence="13" id="KW-1185">Reference proteome</keyword>
<feature type="transmembrane region" description="Helical" evidence="11">
    <location>
        <begin position="342"/>
        <end position="360"/>
    </location>
</feature>
<feature type="compositionally biased region" description="Basic residues" evidence="10">
    <location>
        <begin position="309"/>
        <end position="320"/>
    </location>
</feature>
<dbReference type="InterPro" id="IPR000276">
    <property type="entry name" value="GPCR_Rhodpsn"/>
</dbReference>
<evidence type="ECO:0000256" key="5">
    <source>
        <dbReference type="ARBA" id="ARBA00023040"/>
    </source>
</evidence>
<keyword evidence="2" id="KW-1003">Cell membrane</keyword>
<feature type="transmembrane region" description="Helical" evidence="11">
    <location>
        <begin position="112"/>
        <end position="135"/>
    </location>
</feature>
<feature type="region of interest" description="Disordered" evidence="10">
    <location>
        <begin position="235"/>
        <end position="296"/>
    </location>
</feature>
<gene>
    <name evidence="12" type="ORF">OFUS_LOCUS193</name>
</gene>
<evidence type="ECO:0000256" key="11">
    <source>
        <dbReference type="SAM" id="Phobius"/>
    </source>
</evidence>
<dbReference type="GO" id="GO:0045202">
    <property type="term" value="C:synapse"/>
    <property type="evidence" value="ECO:0007669"/>
    <property type="project" value="GOC"/>
</dbReference>
<feature type="transmembrane region" description="Helical" evidence="11">
    <location>
        <begin position="380"/>
        <end position="399"/>
    </location>
</feature>
<dbReference type="CDD" id="cd00637">
    <property type="entry name" value="7tm_classA_rhodopsin-like"/>
    <property type="match status" value="1"/>
</dbReference>
<organism evidence="12 13">
    <name type="scientific">Owenia fusiformis</name>
    <name type="common">Polychaete worm</name>
    <dbReference type="NCBI Taxonomy" id="6347"/>
    <lineage>
        <taxon>Eukaryota</taxon>
        <taxon>Metazoa</taxon>
        <taxon>Spiralia</taxon>
        <taxon>Lophotrochozoa</taxon>
        <taxon>Annelida</taxon>
        <taxon>Polychaeta</taxon>
        <taxon>Sedentaria</taxon>
        <taxon>Canalipalpata</taxon>
        <taxon>Sabellida</taxon>
        <taxon>Oweniida</taxon>
        <taxon>Oweniidae</taxon>
        <taxon>Owenia</taxon>
    </lineage>
</organism>
<dbReference type="PRINTS" id="PR00237">
    <property type="entry name" value="GPCRRHODOPSN"/>
</dbReference>
<evidence type="ECO:0000256" key="2">
    <source>
        <dbReference type="ARBA" id="ARBA00022475"/>
    </source>
</evidence>
<comment type="similarity">
    <text evidence="9">Belongs to the G-protein coupled receptor 1 family.</text>
</comment>
<evidence type="ECO:0000256" key="6">
    <source>
        <dbReference type="ARBA" id="ARBA00023136"/>
    </source>
</evidence>
<dbReference type="GO" id="GO:0030594">
    <property type="term" value="F:neurotransmitter receptor activity"/>
    <property type="evidence" value="ECO:0007669"/>
    <property type="project" value="TreeGrafter"/>
</dbReference>
<dbReference type="GO" id="GO:0007187">
    <property type="term" value="P:G protein-coupled receptor signaling pathway, coupled to cyclic nucleotide second messenger"/>
    <property type="evidence" value="ECO:0007669"/>
    <property type="project" value="TreeGrafter"/>
</dbReference>
<dbReference type="PANTHER" id="PTHR24247">
    <property type="entry name" value="5-HYDROXYTRYPTAMINE RECEPTOR"/>
    <property type="match status" value="1"/>
</dbReference>
<keyword evidence="3 9" id="KW-0812">Transmembrane</keyword>
<dbReference type="GO" id="GO:0007268">
    <property type="term" value="P:chemical synaptic transmission"/>
    <property type="evidence" value="ECO:0007669"/>
    <property type="project" value="TreeGrafter"/>
</dbReference>
<evidence type="ECO:0000256" key="8">
    <source>
        <dbReference type="ARBA" id="ARBA00023224"/>
    </source>
</evidence>
<name>A0A8J1UUY9_OWEFU</name>
<keyword evidence="5 9" id="KW-0297">G-protein coupled receptor</keyword>
<evidence type="ECO:0000256" key="4">
    <source>
        <dbReference type="ARBA" id="ARBA00022989"/>
    </source>
</evidence>
<dbReference type="InterPro" id="IPR017452">
    <property type="entry name" value="GPCR_Rhodpsn_7TM"/>
</dbReference>
<dbReference type="Gene3D" id="1.20.1070.10">
    <property type="entry name" value="Rhodopsin 7-helix transmembrane proteins"/>
    <property type="match status" value="1"/>
</dbReference>
<proteinExistence type="inferred from homology"/>
<sequence length="523" mass="59425">MSDANNIAMEKNISITAENRSSSDFDWTTTKLPEWAIVTDITMEIILSVFVAISNGLVFLIYNKNRSIRTITNRLVLHLAMADVLVAVPSIFPFDILTNHFPYFFNNMPETLLTICCYCRVLFGSGAGFMSFMMLSSIAIERYTKIVHPFFYSRVMRKKRNMTIWIMSVWGYTVLVAVLPTLIWGLARSKKCLFIHSLGSEHRKILQLHILANLIINSVLGVLIIRHIKLNQRKVTPNQDEQKNEMSDILGQSNPTPSTSRECKKSKYSQQKNHQMQCSHSVKSDERSVKKIQNTTPYEEAEQIKVKSKLTKQAQKRKNTKSGGSTKGNFDLTIKDRRITRSMGIIMIASWTCWLQWLIVTSSLLNGRVQTKYTYYAIKVSQYIAVLNSAINPWIYSLCQKSIKDAVKQVFMKAHSKNAIATIATISKDDDATIEHSGEHSEGHNPTCGIQHNNIDIEVNLNSDILNSASTTLAQKQETKQNYPKGQCDISTNDDNKDKTHKSRSNIYNIDIQSDEFTSDNLV</sequence>
<evidence type="ECO:0000313" key="13">
    <source>
        <dbReference type="Proteomes" id="UP000749559"/>
    </source>
</evidence>
<dbReference type="Proteomes" id="UP000749559">
    <property type="component" value="Unassembled WGS sequence"/>
</dbReference>
<accession>A0A8J1UUY9</accession>
<comment type="subcellular location">
    <subcellularLocation>
        <location evidence="1">Cell membrane</location>
        <topology evidence="1">Multi-pass membrane protein</topology>
    </subcellularLocation>
</comment>
<feature type="transmembrane region" description="Helical" evidence="11">
    <location>
        <begin position="164"/>
        <end position="186"/>
    </location>
</feature>
<feature type="transmembrane region" description="Helical" evidence="11">
    <location>
        <begin position="75"/>
        <end position="92"/>
    </location>
</feature>
<keyword evidence="6 11" id="KW-0472">Membrane</keyword>
<dbReference type="AlphaFoldDB" id="A0A8J1UUY9"/>
<keyword evidence="4 11" id="KW-1133">Transmembrane helix</keyword>
<dbReference type="EMBL" id="CAIIXF020000001">
    <property type="protein sequence ID" value="CAH1772426.1"/>
    <property type="molecule type" value="Genomic_DNA"/>
</dbReference>
<evidence type="ECO:0000256" key="1">
    <source>
        <dbReference type="ARBA" id="ARBA00004651"/>
    </source>
</evidence>
<evidence type="ECO:0000256" key="7">
    <source>
        <dbReference type="ARBA" id="ARBA00023170"/>
    </source>
</evidence>
<evidence type="ECO:0000313" key="12">
    <source>
        <dbReference type="EMBL" id="CAH1772426.1"/>
    </source>
</evidence>
<dbReference type="OrthoDB" id="5957871at2759"/>
<reference evidence="12" key="1">
    <citation type="submission" date="2022-03" db="EMBL/GenBank/DDBJ databases">
        <authorList>
            <person name="Martin C."/>
        </authorList>
    </citation>
    <scope>NUCLEOTIDE SEQUENCE</scope>
</reference>
<keyword evidence="8 9" id="KW-0807">Transducer</keyword>
<dbReference type="GO" id="GO:0030425">
    <property type="term" value="C:dendrite"/>
    <property type="evidence" value="ECO:0007669"/>
    <property type="project" value="TreeGrafter"/>
</dbReference>
<feature type="transmembrane region" description="Helical" evidence="11">
    <location>
        <begin position="41"/>
        <end position="63"/>
    </location>
</feature>
<evidence type="ECO:0000256" key="9">
    <source>
        <dbReference type="RuleBase" id="RU000688"/>
    </source>
</evidence>